<evidence type="ECO:0000256" key="1">
    <source>
        <dbReference type="SAM" id="MobiDB-lite"/>
    </source>
</evidence>
<dbReference type="Proteomes" id="UP000011083">
    <property type="component" value="Unassembled WGS sequence"/>
</dbReference>
<dbReference type="AlphaFoldDB" id="L8GKI2"/>
<evidence type="ECO:0000313" key="2">
    <source>
        <dbReference type="EMBL" id="ELR13532.1"/>
    </source>
</evidence>
<dbReference type="RefSeq" id="XP_004335545.1">
    <property type="nucleotide sequence ID" value="XM_004335497.1"/>
</dbReference>
<dbReference type="KEGG" id="acan:ACA1_247590"/>
<sequence>MSVADANAATECNEGGEPVRTLPAQLSGWVREVMEEPDAVRRRDAHAHLLFALATSQHDGAAYEQLWPLIVGTLVRQAEAREGTDKTDIDEGERIRRECLLAGLLRFGCMGSAECEPSLDHILAIIASEKTPEGLKAALYAFLCANTRERRVSESPEEMVCFLMKRIVQEKRHDTARACAILALDRWLDCLDDYESKAKWAHVREFLTCAWGAPWDPALYPADFSDGEDDNDDQDEPVSDEKEAAEMTVVHQLDMGVLSKAALALVALRRLRNAPVQAIEHALSVLVDDSSVRGAWASVAVLRVTAPRADAGSWLLTSHRNTGPVAAMVSEEFMASVYDQVEAYREAMERANASRHEWEDEQPTVPSLRAPKAVPFIKVLLQTLVWLEAQWAKQQLMPRLLDHLAQAAASPTAPLGALVSCLLALLVPEPLAEGTVVQELDKCLVGVLRQLAFEPRFDRMWSLLSPVYAALTRNLLHAGLQSR</sequence>
<feature type="region of interest" description="Disordered" evidence="1">
    <location>
        <begin position="222"/>
        <end position="242"/>
    </location>
</feature>
<name>L8GKI2_ACACF</name>
<reference evidence="2 3" key="1">
    <citation type="journal article" date="2013" name="Genome Biol.">
        <title>Genome of Acanthamoeba castellanii highlights extensive lateral gene transfer and early evolution of tyrosine kinase signaling.</title>
        <authorList>
            <person name="Clarke M."/>
            <person name="Lohan A.J."/>
            <person name="Liu B."/>
            <person name="Lagkouvardos I."/>
            <person name="Roy S."/>
            <person name="Zafar N."/>
            <person name="Bertelli C."/>
            <person name="Schilde C."/>
            <person name="Kianianmomeni A."/>
            <person name="Burglin T.R."/>
            <person name="Frech C."/>
            <person name="Turcotte B."/>
            <person name="Kopec K.O."/>
            <person name="Synnott J.M."/>
            <person name="Choo C."/>
            <person name="Paponov I."/>
            <person name="Finkler A."/>
            <person name="Soon Heng Tan C."/>
            <person name="Hutchins A.P."/>
            <person name="Weinmeier T."/>
            <person name="Rattei T."/>
            <person name="Chu J.S."/>
            <person name="Gimenez G."/>
            <person name="Irimia M."/>
            <person name="Rigden D.J."/>
            <person name="Fitzpatrick D.A."/>
            <person name="Lorenzo-Morales J."/>
            <person name="Bateman A."/>
            <person name="Chiu C.H."/>
            <person name="Tang P."/>
            <person name="Hegemann P."/>
            <person name="Fromm H."/>
            <person name="Raoult D."/>
            <person name="Greub G."/>
            <person name="Miranda-Saavedra D."/>
            <person name="Chen N."/>
            <person name="Nash P."/>
            <person name="Ginger M.L."/>
            <person name="Horn M."/>
            <person name="Schaap P."/>
            <person name="Caler L."/>
            <person name="Loftus B."/>
        </authorList>
    </citation>
    <scope>NUCLEOTIDE SEQUENCE [LARGE SCALE GENOMIC DNA]</scope>
    <source>
        <strain evidence="2 3">Neff</strain>
    </source>
</reference>
<accession>L8GKI2</accession>
<evidence type="ECO:0000313" key="3">
    <source>
        <dbReference type="Proteomes" id="UP000011083"/>
    </source>
</evidence>
<dbReference type="EMBL" id="KB008093">
    <property type="protein sequence ID" value="ELR13532.1"/>
    <property type="molecule type" value="Genomic_DNA"/>
</dbReference>
<feature type="compositionally biased region" description="Acidic residues" evidence="1">
    <location>
        <begin position="225"/>
        <end position="238"/>
    </location>
</feature>
<gene>
    <name evidence="2" type="ORF">ACA1_247590</name>
</gene>
<protein>
    <submittedName>
        <fullName evidence="2">Uncharacterized protein</fullName>
    </submittedName>
</protein>
<proteinExistence type="predicted"/>
<dbReference type="GeneID" id="14913877"/>
<keyword evidence="3" id="KW-1185">Reference proteome</keyword>
<organism evidence="2 3">
    <name type="scientific">Acanthamoeba castellanii (strain ATCC 30010 / Neff)</name>
    <dbReference type="NCBI Taxonomy" id="1257118"/>
    <lineage>
        <taxon>Eukaryota</taxon>
        <taxon>Amoebozoa</taxon>
        <taxon>Discosea</taxon>
        <taxon>Longamoebia</taxon>
        <taxon>Centramoebida</taxon>
        <taxon>Acanthamoebidae</taxon>
        <taxon>Acanthamoeba</taxon>
    </lineage>
</organism>
<dbReference type="VEuPathDB" id="AmoebaDB:ACA1_247590"/>